<feature type="region of interest" description="Disordered" evidence="1">
    <location>
        <begin position="44"/>
        <end position="65"/>
    </location>
</feature>
<keyword evidence="3" id="KW-1185">Reference proteome</keyword>
<dbReference type="Proteomes" id="UP000472262">
    <property type="component" value="Unassembled WGS sequence"/>
</dbReference>
<reference evidence="2" key="2">
    <citation type="submission" date="2025-09" db="UniProtKB">
        <authorList>
            <consortium name="Ensembl"/>
        </authorList>
    </citation>
    <scope>IDENTIFICATION</scope>
</reference>
<dbReference type="OMA" id="TVGPHRQ"/>
<evidence type="ECO:0000313" key="3">
    <source>
        <dbReference type="Proteomes" id="UP000472262"/>
    </source>
</evidence>
<proteinExistence type="predicted"/>
<protein>
    <submittedName>
        <fullName evidence="2">Uncharacterized protein</fullName>
    </submittedName>
</protein>
<evidence type="ECO:0000256" key="1">
    <source>
        <dbReference type="SAM" id="MobiDB-lite"/>
    </source>
</evidence>
<dbReference type="InParanoid" id="A0A672K775"/>
<name>A0A672K775_SINGR</name>
<dbReference type="Ensembl" id="ENSSGRT00000005349.1">
    <property type="protein sequence ID" value="ENSSGRP00000004944.1"/>
    <property type="gene ID" value="ENSSGRG00000003139.1"/>
</dbReference>
<reference evidence="2" key="1">
    <citation type="submission" date="2025-08" db="UniProtKB">
        <authorList>
            <consortium name="Ensembl"/>
        </authorList>
    </citation>
    <scope>IDENTIFICATION</scope>
</reference>
<evidence type="ECO:0000313" key="2">
    <source>
        <dbReference type="Ensembl" id="ENSSGRP00000004944.1"/>
    </source>
</evidence>
<sequence>MMEGAVCVCRRGRMRIGHLQTLRDRTPPYTQLQVLLRRIGLHDRTRGAHGQTQRPADLTHHYRRPDVRSPDLSLSARVVRVNTQALMPSAITAGHRTIHKRRGDVIQLCLIYLQLCTLTPVLQDNRDLMKNQRADNCQVQGIQTGLILNSLIMHVLLIINGNSSFDVRL</sequence>
<accession>A0A672K775</accession>
<dbReference type="AlphaFoldDB" id="A0A672K775"/>
<organism evidence="2 3">
    <name type="scientific">Sinocyclocheilus grahami</name>
    <name type="common">Dianchi golden-line fish</name>
    <name type="synonym">Barbus grahami</name>
    <dbReference type="NCBI Taxonomy" id="75366"/>
    <lineage>
        <taxon>Eukaryota</taxon>
        <taxon>Metazoa</taxon>
        <taxon>Chordata</taxon>
        <taxon>Craniata</taxon>
        <taxon>Vertebrata</taxon>
        <taxon>Euteleostomi</taxon>
        <taxon>Actinopterygii</taxon>
        <taxon>Neopterygii</taxon>
        <taxon>Teleostei</taxon>
        <taxon>Ostariophysi</taxon>
        <taxon>Cypriniformes</taxon>
        <taxon>Cyprinidae</taxon>
        <taxon>Cyprininae</taxon>
        <taxon>Sinocyclocheilus</taxon>
    </lineage>
</organism>